<evidence type="ECO:0000256" key="11">
    <source>
        <dbReference type="ARBA" id="ARBA00029774"/>
    </source>
</evidence>
<evidence type="ECO:0000256" key="8">
    <source>
        <dbReference type="ARBA" id="ARBA00022695"/>
    </source>
</evidence>
<feature type="binding site" evidence="15">
    <location>
        <position position="191"/>
    </location>
    <ligand>
        <name>ATP</name>
        <dbReference type="ChEBI" id="CHEBI:30616"/>
    </ligand>
</feature>
<dbReference type="InterPro" id="IPR005145">
    <property type="entry name" value="Sua5_C"/>
</dbReference>
<dbReference type="InterPro" id="IPR006070">
    <property type="entry name" value="Sua5-like_dom"/>
</dbReference>
<dbReference type="Pfam" id="PF01300">
    <property type="entry name" value="Sua5_yciO_yrdC"/>
    <property type="match status" value="1"/>
</dbReference>
<dbReference type="PROSITE" id="PS51163">
    <property type="entry name" value="YRDC"/>
    <property type="match status" value="1"/>
</dbReference>
<evidence type="ECO:0000256" key="13">
    <source>
        <dbReference type="ARBA" id="ARBA00056339"/>
    </source>
</evidence>
<evidence type="ECO:0000256" key="6">
    <source>
        <dbReference type="ARBA" id="ARBA00022679"/>
    </source>
</evidence>
<dbReference type="GO" id="GO:0002949">
    <property type="term" value="P:tRNA threonylcarbamoyladenosine modification"/>
    <property type="evidence" value="ECO:0007669"/>
    <property type="project" value="UniProtKB-ARBA"/>
</dbReference>
<name>A0A9P4JAH4_9PEZI</name>
<feature type="binding site" evidence="15">
    <location>
        <position position="243"/>
    </location>
    <ligand>
        <name>ATP</name>
        <dbReference type="ChEBI" id="CHEBI:30616"/>
    </ligand>
</feature>
<feature type="domain" description="YrdC-like" evidence="16">
    <location>
        <begin position="42"/>
        <end position="247"/>
    </location>
</feature>
<gene>
    <name evidence="17" type="ORF">K461DRAFT_284387</name>
</gene>
<keyword evidence="7 14" id="KW-0819">tRNA processing</keyword>
<feature type="binding site" evidence="15">
    <location>
        <position position="229"/>
    </location>
    <ligand>
        <name>L-threonine</name>
        <dbReference type="ChEBI" id="CHEBI:57926"/>
    </ligand>
</feature>
<dbReference type="InterPro" id="IPR010923">
    <property type="entry name" value="T(6)A37_SUA5"/>
</dbReference>
<comment type="caution">
    <text evidence="17">The sequence shown here is derived from an EMBL/GenBank/DDBJ whole genome shotgun (WGS) entry which is preliminary data.</text>
</comment>
<feature type="binding site" evidence="15">
    <location>
        <position position="65"/>
    </location>
    <ligand>
        <name>L-threonine</name>
        <dbReference type="ChEBI" id="CHEBI:57926"/>
    </ligand>
</feature>
<feature type="binding site" evidence="15">
    <location>
        <position position="287"/>
    </location>
    <ligand>
        <name>ATP</name>
        <dbReference type="ChEBI" id="CHEBI:30616"/>
    </ligand>
</feature>
<evidence type="ECO:0000256" key="2">
    <source>
        <dbReference type="ARBA" id="ARBA00007663"/>
    </source>
</evidence>
<dbReference type="InterPro" id="IPR038385">
    <property type="entry name" value="Sua5/YwlC_C"/>
</dbReference>
<dbReference type="AlphaFoldDB" id="A0A9P4JAH4"/>
<comment type="subcellular location">
    <subcellularLocation>
        <location evidence="1 14">Cytoplasm</location>
    </subcellularLocation>
</comment>
<reference evidence="17" key="1">
    <citation type="journal article" date="2020" name="Stud. Mycol.">
        <title>101 Dothideomycetes genomes: a test case for predicting lifestyles and emergence of pathogens.</title>
        <authorList>
            <person name="Haridas S."/>
            <person name="Albert R."/>
            <person name="Binder M."/>
            <person name="Bloem J."/>
            <person name="Labutti K."/>
            <person name="Salamov A."/>
            <person name="Andreopoulos B."/>
            <person name="Baker S."/>
            <person name="Barry K."/>
            <person name="Bills G."/>
            <person name="Bluhm B."/>
            <person name="Cannon C."/>
            <person name="Castanera R."/>
            <person name="Culley D."/>
            <person name="Daum C."/>
            <person name="Ezra D."/>
            <person name="Gonzalez J."/>
            <person name="Henrissat B."/>
            <person name="Kuo A."/>
            <person name="Liang C."/>
            <person name="Lipzen A."/>
            <person name="Lutzoni F."/>
            <person name="Magnuson J."/>
            <person name="Mondo S."/>
            <person name="Nolan M."/>
            <person name="Ohm R."/>
            <person name="Pangilinan J."/>
            <person name="Park H.-J."/>
            <person name="Ramirez L."/>
            <person name="Alfaro M."/>
            <person name="Sun H."/>
            <person name="Tritt A."/>
            <person name="Yoshinaga Y."/>
            <person name="Zwiers L.-H."/>
            <person name="Turgeon B."/>
            <person name="Goodwin S."/>
            <person name="Spatafora J."/>
            <person name="Crous P."/>
            <person name="Grigoriev I."/>
        </authorList>
    </citation>
    <scope>NUCLEOTIDE SEQUENCE</scope>
    <source>
        <strain evidence="17">CBS 260.36</strain>
    </source>
</reference>
<dbReference type="SUPFAM" id="SSF55821">
    <property type="entry name" value="YrdC/RibB"/>
    <property type="match status" value="1"/>
</dbReference>
<dbReference type="PANTHER" id="PTHR17490">
    <property type="entry name" value="SUA5"/>
    <property type="match status" value="1"/>
</dbReference>
<proteinExistence type="inferred from homology"/>
<evidence type="ECO:0000313" key="18">
    <source>
        <dbReference type="Proteomes" id="UP000799439"/>
    </source>
</evidence>
<dbReference type="GO" id="GO:0061710">
    <property type="term" value="F:L-threonylcarbamoyladenylate synthase"/>
    <property type="evidence" value="ECO:0007669"/>
    <property type="project" value="UniProtKB-EC"/>
</dbReference>
<dbReference type="EC" id="2.7.7.87" evidence="3 14"/>
<feature type="binding site" evidence="15">
    <location>
        <position position="165"/>
    </location>
    <ligand>
        <name>ATP</name>
        <dbReference type="ChEBI" id="CHEBI:30616"/>
    </ligand>
</feature>
<dbReference type="FunFam" id="3.90.870.10:FF:000008">
    <property type="entry name" value="Threonylcarbamoyl-AMP synthase"/>
    <property type="match status" value="1"/>
</dbReference>
<keyword evidence="10 14" id="KW-0067">ATP-binding</keyword>
<keyword evidence="5 14" id="KW-0963">Cytoplasm</keyword>
<evidence type="ECO:0000256" key="14">
    <source>
        <dbReference type="PIRNR" id="PIRNR004930"/>
    </source>
</evidence>
<dbReference type="InterPro" id="IPR017945">
    <property type="entry name" value="DHBP_synth_RibB-like_a/b_dom"/>
</dbReference>
<evidence type="ECO:0000313" key="17">
    <source>
        <dbReference type="EMBL" id="KAF2158026.1"/>
    </source>
</evidence>
<comment type="function">
    <text evidence="13">Required for the formation of a threonylcarbamoyl group on adenosine at position 37 (t(6)A37) in tRNAs that read codons beginning with adenine. Likely catalyzes the conversion of L-threonine, HCO(3)(-)/CO(2) and ATP to give threonylcarbamoyl-AMP (TC-AMP) as the acyladenylate intermediate, with the release of diphosphate. Required for normal translation, by ensuring translation fidelity at the level of codon recognition, appropriate translation initiation selection and maintenance of reading frame. Also involved in telomere replication. Binds to single-stranded telomeric (ssTG) DNA and positively regulates telomere length.</text>
</comment>
<evidence type="ECO:0000256" key="5">
    <source>
        <dbReference type="ARBA" id="ARBA00022490"/>
    </source>
</evidence>
<keyword evidence="8 14" id="KW-0548">Nucleotidyltransferase</keyword>
<dbReference type="EMBL" id="ML996081">
    <property type="protein sequence ID" value="KAF2158026.1"/>
    <property type="molecule type" value="Genomic_DNA"/>
</dbReference>
<comment type="similarity">
    <text evidence="2 14">Belongs to the SUA5 family.</text>
</comment>
<keyword evidence="18" id="KW-1185">Reference proteome</keyword>
<dbReference type="PIRSF" id="PIRSF004930">
    <property type="entry name" value="Tln_factor_SUA5"/>
    <property type="match status" value="1"/>
</dbReference>
<dbReference type="Gene3D" id="3.90.870.10">
    <property type="entry name" value="DHBP synthase"/>
    <property type="match status" value="1"/>
</dbReference>
<protein>
    <recommendedName>
        <fullName evidence="4 14">Threonylcarbamoyl-AMP synthase</fullName>
        <shortName evidence="14">TC-AMP synthase</shortName>
        <ecNumber evidence="3 14">2.7.7.87</ecNumber>
    </recommendedName>
    <alternativeName>
        <fullName evidence="11 14">L-threonylcarbamoyladenylate synthase</fullName>
    </alternativeName>
</protein>
<dbReference type="GO" id="GO:0005737">
    <property type="term" value="C:cytoplasm"/>
    <property type="evidence" value="ECO:0007669"/>
    <property type="project" value="UniProtKB-SubCell"/>
</dbReference>
<dbReference type="OrthoDB" id="412787at2759"/>
<accession>A0A9P4JAH4</accession>
<keyword evidence="9 14" id="KW-0547">Nucleotide-binding</keyword>
<dbReference type="Gene3D" id="3.40.50.11030">
    <property type="entry name" value="Threonylcarbamoyl-AMP synthase, C-terminal domain"/>
    <property type="match status" value="1"/>
</dbReference>
<dbReference type="PANTHER" id="PTHR17490:SF16">
    <property type="entry name" value="THREONYLCARBAMOYL-AMP SYNTHASE"/>
    <property type="match status" value="1"/>
</dbReference>
<feature type="binding site" evidence="15">
    <location>
        <position position="169"/>
    </location>
    <ligand>
        <name>L-threonine</name>
        <dbReference type="ChEBI" id="CHEBI:57926"/>
    </ligand>
</feature>
<evidence type="ECO:0000256" key="12">
    <source>
        <dbReference type="ARBA" id="ARBA00048366"/>
    </source>
</evidence>
<dbReference type="GO" id="GO:0006450">
    <property type="term" value="P:regulation of translational fidelity"/>
    <property type="evidence" value="ECO:0007669"/>
    <property type="project" value="TreeGrafter"/>
</dbReference>
<feature type="binding site" evidence="15">
    <location>
        <position position="92"/>
    </location>
    <ligand>
        <name>ATP</name>
        <dbReference type="ChEBI" id="CHEBI:30616"/>
    </ligand>
</feature>
<evidence type="ECO:0000256" key="1">
    <source>
        <dbReference type="ARBA" id="ARBA00004496"/>
    </source>
</evidence>
<sequence length="398" mass="42294">MGETVLPISVNKLGTFSQPAITKDSLPLELWDLKPALPGDDAEGLLQAVTLLQHSSIPVAFPTETVYGLGADATRSSAVRGIFAAKQRPSDNPLIVHIASLHQLRSLLLGSASSLPYPLPASTLDPIPQIYIPLIRRFWPGPLTILLPVPASSPLAPETTAGLSTFGARMPRNILALALIHLADRPIAAPSANASTKPSPTAAEHVLHDLRGRIELILDGGPCDVGVESTVVDGLCDPPVILRPGGVSLAEIRTVPGWEKCGIAYEDRALPGAKEGPRAPGMKYRHYSPKAKVVLFEAGTELSEEHILRAAGNEGRVGVLVLPSEDGNSITSLDTYIGPGTKDVARGLFSALRDLDRRDVDIIFVEGVEEGQDEREEGDIAAAVMNRLRKAAEEHVAS</sequence>
<evidence type="ECO:0000256" key="15">
    <source>
        <dbReference type="PIRSR" id="PIRSR004930-1"/>
    </source>
</evidence>
<comment type="catalytic activity">
    <reaction evidence="12 14">
        <text>L-threonine + hydrogencarbonate + ATP = L-threonylcarbamoyladenylate + diphosphate + H2O</text>
        <dbReference type="Rhea" id="RHEA:36407"/>
        <dbReference type="ChEBI" id="CHEBI:15377"/>
        <dbReference type="ChEBI" id="CHEBI:17544"/>
        <dbReference type="ChEBI" id="CHEBI:30616"/>
        <dbReference type="ChEBI" id="CHEBI:33019"/>
        <dbReference type="ChEBI" id="CHEBI:57926"/>
        <dbReference type="ChEBI" id="CHEBI:73682"/>
        <dbReference type="EC" id="2.7.7.87"/>
    </reaction>
</comment>
<evidence type="ECO:0000259" key="16">
    <source>
        <dbReference type="PROSITE" id="PS51163"/>
    </source>
</evidence>
<feature type="binding site" evidence="15">
    <location>
        <position position="199"/>
    </location>
    <ligand>
        <name>ATP</name>
        <dbReference type="ChEBI" id="CHEBI:30616"/>
    </ligand>
</feature>
<evidence type="ECO:0000256" key="7">
    <source>
        <dbReference type="ARBA" id="ARBA00022694"/>
    </source>
</evidence>
<feature type="binding site" evidence="15">
    <location>
        <position position="97"/>
    </location>
    <ligand>
        <name>L-threonine</name>
        <dbReference type="ChEBI" id="CHEBI:57926"/>
    </ligand>
</feature>
<evidence type="ECO:0000256" key="4">
    <source>
        <dbReference type="ARBA" id="ARBA00015492"/>
    </source>
</evidence>
<dbReference type="GO" id="GO:0003725">
    <property type="term" value="F:double-stranded RNA binding"/>
    <property type="evidence" value="ECO:0007669"/>
    <property type="project" value="UniProtKB-UniRule"/>
</dbReference>
<evidence type="ECO:0000256" key="10">
    <source>
        <dbReference type="ARBA" id="ARBA00022840"/>
    </source>
</evidence>
<dbReference type="Proteomes" id="UP000799439">
    <property type="component" value="Unassembled WGS sequence"/>
</dbReference>
<feature type="binding site" evidence="15">
    <location>
        <position position="88"/>
    </location>
    <ligand>
        <name>ATP</name>
        <dbReference type="ChEBI" id="CHEBI:30616"/>
    </ligand>
</feature>
<dbReference type="InterPro" id="IPR050156">
    <property type="entry name" value="TC-AMP_synthase_SUA5"/>
</dbReference>
<dbReference type="GO" id="GO:0000049">
    <property type="term" value="F:tRNA binding"/>
    <property type="evidence" value="ECO:0007669"/>
    <property type="project" value="TreeGrafter"/>
</dbReference>
<feature type="binding site" evidence="15">
    <location>
        <position position="189"/>
    </location>
    <ligand>
        <name>L-threonine</name>
        <dbReference type="ChEBI" id="CHEBI:57926"/>
    </ligand>
</feature>
<organism evidence="17 18">
    <name type="scientific">Myriangium duriaei CBS 260.36</name>
    <dbReference type="NCBI Taxonomy" id="1168546"/>
    <lineage>
        <taxon>Eukaryota</taxon>
        <taxon>Fungi</taxon>
        <taxon>Dikarya</taxon>
        <taxon>Ascomycota</taxon>
        <taxon>Pezizomycotina</taxon>
        <taxon>Dothideomycetes</taxon>
        <taxon>Dothideomycetidae</taxon>
        <taxon>Myriangiales</taxon>
        <taxon>Myriangiaceae</taxon>
        <taxon>Myriangium</taxon>
    </lineage>
</organism>
<evidence type="ECO:0000256" key="3">
    <source>
        <dbReference type="ARBA" id="ARBA00012584"/>
    </source>
</evidence>
<dbReference type="Pfam" id="PF03481">
    <property type="entry name" value="Sua5_C"/>
    <property type="match status" value="1"/>
</dbReference>
<dbReference type="GO" id="GO:0005524">
    <property type="term" value="F:ATP binding"/>
    <property type="evidence" value="ECO:0007669"/>
    <property type="project" value="UniProtKB-UniRule"/>
</dbReference>
<keyword evidence="6 14" id="KW-0808">Transferase</keyword>
<evidence type="ECO:0000256" key="9">
    <source>
        <dbReference type="ARBA" id="ARBA00022741"/>
    </source>
</evidence>